<evidence type="ECO:0000313" key="14">
    <source>
        <dbReference type="RefSeq" id="XP_022351061.1"/>
    </source>
</evidence>
<feature type="compositionally biased region" description="Basic and acidic residues" evidence="11">
    <location>
        <begin position="196"/>
        <end position="207"/>
    </location>
</feature>
<evidence type="ECO:0000256" key="3">
    <source>
        <dbReference type="ARBA" id="ARBA00022525"/>
    </source>
</evidence>
<dbReference type="GO" id="GO:0051897">
    <property type="term" value="P:positive regulation of phosphatidylinositol 3-kinase/protein kinase B signal transduction"/>
    <property type="evidence" value="ECO:0007669"/>
    <property type="project" value="TreeGrafter"/>
</dbReference>
<evidence type="ECO:0000256" key="2">
    <source>
        <dbReference type="ARBA" id="ARBA00009034"/>
    </source>
</evidence>
<dbReference type="SUPFAM" id="SSF56994">
    <property type="entry name" value="Insulin-like"/>
    <property type="match status" value="1"/>
</dbReference>
<keyword evidence="6" id="KW-1015">Disulfide bond</keyword>
<accession>A0A2Y9IRZ2</accession>
<reference evidence="14" key="1">
    <citation type="submission" date="2025-08" db="UniProtKB">
        <authorList>
            <consortium name="RefSeq"/>
        </authorList>
    </citation>
    <scope>IDENTIFICATION</scope>
    <source>
        <tissue evidence="14">Blood</tissue>
    </source>
</reference>
<dbReference type="FunFam" id="1.10.100.10:FF:000001">
    <property type="entry name" value="insulin-like growth factor I isoform X1"/>
    <property type="match status" value="1"/>
</dbReference>
<dbReference type="GO" id="GO:0008284">
    <property type="term" value="P:positive regulation of cell population proliferation"/>
    <property type="evidence" value="ECO:0007669"/>
    <property type="project" value="TreeGrafter"/>
</dbReference>
<comment type="subcellular location">
    <subcellularLocation>
        <location evidence="1 10">Secreted</location>
    </subcellularLocation>
</comment>
<dbReference type="Gene3D" id="1.10.100.10">
    <property type="entry name" value="Insulin-like"/>
    <property type="match status" value="1"/>
</dbReference>
<name>A0A2Y9IRZ2_ENHLU</name>
<dbReference type="PANTHER" id="PTHR46845:SF1">
    <property type="entry name" value="INSULIN-LIKE GROWTH FACTOR I"/>
    <property type="match status" value="1"/>
</dbReference>
<dbReference type="InterPro" id="IPR022353">
    <property type="entry name" value="Insulin_CS"/>
</dbReference>
<evidence type="ECO:0000256" key="5">
    <source>
        <dbReference type="ARBA" id="ARBA00023030"/>
    </source>
</evidence>
<dbReference type="KEGG" id="elk:111142293"/>
<evidence type="ECO:0000256" key="7">
    <source>
        <dbReference type="ARBA" id="ARBA00030022"/>
    </source>
</evidence>
<organism evidence="13 14">
    <name type="scientific">Enhydra lutris kenyoni</name>
    <name type="common">northern sea otter</name>
    <dbReference type="NCBI Taxonomy" id="391180"/>
    <lineage>
        <taxon>Eukaryota</taxon>
        <taxon>Metazoa</taxon>
        <taxon>Chordata</taxon>
        <taxon>Craniata</taxon>
        <taxon>Vertebrata</taxon>
        <taxon>Euteleostomi</taxon>
        <taxon>Mammalia</taxon>
        <taxon>Eutheria</taxon>
        <taxon>Laurasiatheria</taxon>
        <taxon>Carnivora</taxon>
        <taxon>Caniformia</taxon>
        <taxon>Musteloidea</taxon>
        <taxon>Mustelidae</taxon>
        <taxon>Lutrinae</taxon>
        <taxon>Enhydra</taxon>
    </lineage>
</organism>
<dbReference type="InterPro" id="IPR022350">
    <property type="entry name" value="IGF-1/2"/>
</dbReference>
<keyword evidence="4" id="KW-0732">Signal</keyword>
<dbReference type="SMART" id="SM00078">
    <property type="entry name" value="IlGF"/>
    <property type="match status" value="1"/>
</dbReference>
<dbReference type="GO" id="GO:0008283">
    <property type="term" value="P:cell population proliferation"/>
    <property type="evidence" value="ECO:0007669"/>
    <property type="project" value="TreeGrafter"/>
</dbReference>
<dbReference type="GO" id="GO:0048009">
    <property type="term" value="P:insulin-like growth factor receptor signaling pathway"/>
    <property type="evidence" value="ECO:0007669"/>
    <property type="project" value="TreeGrafter"/>
</dbReference>
<evidence type="ECO:0000256" key="6">
    <source>
        <dbReference type="ARBA" id="ARBA00023157"/>
    </source>
</evidence>
<dbReference type="GO" id="GO:0005159">
    <property type="term" value="F:insulin-like growth factor receptor binding"/>
    <property type="evidence" value="ECO:0007669"/>
    <property type="project" value="TreeGrafter"/>
</dbReference>
<keyword evidence="5" id="KW-0339">Growth factor</keyword>
<dbReference type="Proteomes" id="UP000248482">
    <property type="component" value="Unplaced"/>
</dbReference>
<evidence type="ECO:0000256" key="10">
    <source>
        <dbReference type="RuleBase" id="RU000406"/>
    </source>
</evidence>
<dbReference type="PANTHER" id="PTHR46845">
    <property type="entry name" value="INSULIN-LIKE GROWTH FACTOR I"/>
    <property type="match status" value="1"/>
</dbReference>
<evidence type="ECO:0000256" key="11">
    <source>
        <dbReference type="SAM" id="MobiDB-lite"/>
    </source>
</evidence>
<evidence type="ECO:0000256" key="4">
    <source>
        <dbReference type="ARBA" id="ARBA00022729"/>
    </source>
</evidence>
<evidence type="ECO:0000256" key="1">
    <source>
        <dbReference type="ARBA" id="ARBA00004613"/>
    </source>
</evidence>
<dbReference type="PRINTS" id="PR02002">
    <property type="entry name" value="INSLNLIKEGF"/>
</dbReference>
<dbReference type="PRINTS" id="PR02005">
    <property type="entry name" value="INSLNLIKEGF1"/>
</dbReference>
<dbReference type="GO" id="GO:0043066">
    <property type="term" value="P:negative regulation of apoptotic process"/>
    <property type="evidence" value="ECO:0007669"/>
    <property type="project" value="TreeGrafter"/>
</dbReference>
<dbReference type="GO" id="GO:0005179">
    <property type="term" value="F:hormone activity"/>
    <property type="evidence" value="ECO:0007669"/>
    <property type="project" value="InterPro"/>
</dbReference>
<dbReference type="RefSeq" id="XP_022351061.1">
    <property type="nucleotide sequence ID" value="XM_022495353.1"/>
</dbReference>
<dbReference type="GO" id="GO:0005615">
    <property type="term" value="C:extracellular space"/>
    <property type="evidence" value="ECO:0007669"/>
    <property type="project" value="InterPro"/>
</dbReference>
<dbReference type="STRING" id="391180.A0A2Y9IRZ2"/>
<proteinExistence type="inferred from homology"/>
<dbReference type="InterPro" id="IPR036438">
    <property type="entry name" value="Insulin-like_sf"/>
</dbReference>
<dbReference type="AlphaFoldDB" id="A0A2Y9IRZ2"/>
<keyword evidence="3 10" id="KW-0964">Secreted</keyword>
<dbReference type="PROSITE" id="PS00262">
    <property type="entry name" value="INSULIN"/>
    <property type="match status" value="1"/>
</dbReference>
<dbReference type="OrthoDB" id="8936076at2759"/>
<evidence type="ECO:0000259" key="12">
    <source>
        <dbReference type="SMART" id="SM00078"/>
    </source>
</evidence>
<feature type="region of interest" description="Disordered" evidence="11">
    <location>
        <begin position="138"/>
        <end position="207"/>
    </location>
</feature>
<dbReference type="InterPro" id="IPR016179">
    <property type="entry name" value="Insulin-like"/>
</dbReference>
<evidence type="ECO:0000256" key="8">
    <source>
        <dbReference type="ARBA" id="ARBA00049762"/>
    </source>
</evidence>
<dbReference type="GO" id="GO:0008083">
    <property type="term" value="F:growth factor activity"/>
    <property type="evidence" value="ECO:0007669"/>
    <property type="project" value="UniProtKB-KW"/>
</dbReference>
<dbReference type="InterPro" id="IPR022341">
    <property type="entry name" value="IGF-I"/>
</dbReference>
<protein>
    <recommendedName>
        <fullName evidence="8">Insulin-like growth factor 1</fullName>
    </recommendedName>
    <alternativeName>
        <fullName evidence="9">Insulin-like growth factor I</fullName>
    </alternativeName>
    <alternativeName>
        <fullName evidence="7">Somatomedin</fullName>
    </alternativeName>
</protein>
<evidence type="ECO:0000313" key="13">
    <source>
        <dbReference type="Proteomes" id="UP000248482"/>
    </source>
</evidence>
<evidence type="ECO:0000256" key="9">
    <source>
        <dbReference type="ARBA" id="ARBA00049820"/>
    </source>
</evidence>
<feature type="region of interest" description="Disordered" evidence="11">
    <location>
        <begin position="1"/>
        <end position="58"/>
    </location>
</feature>
<sequence>MESGPIPVFGEAHQDKNWPLSVGAGEGKQLKQHYQFPSHSEENNRAPPRGNHSDFDSVGKLLDAKPKSWLHPMFPSEETVLVIENRNWFFYSNSWDADKPTGYGSSSRRAPQTGIVDECCFRSCDLRRLEMYCAPLKPAKSARSVRAQRHTDMPKAQKYHPPSTTKKTKSQRRRKGGPKKRPGGEQKVGTEASQQMKEERAEKGDWS</sequence>
<dbReference type="Pfam" id="PF00049">
    <property type="entry name" value="Insulin"/>
    <property type="match status" value="1"/>
</dbReference>
<feature type="compositionally biased region" description="Basic residues" evidence="11">
    <location>
        <begin position="166"/>
        <end position="181"/>
    </location>
</feature>
<comment type="similarity">
    <text evidence="2 10">Belongs to the insulin family.</text>
</comment>
<feature type="domain" description="Insulin-like" evidence="12">
    <location>
        <begin position="78"/>
        <end position="133"/>
    </location>
</feature>
<gene>
    <name evidence="14" type="primary">LOC111142293</name>
</gene>
<dbReference type="GeneID" id="111142293"/>
<keyword evidence="13" id="KW-1185">Reference proteome</keyword>